<accession>A0A7C5RT40</accession>
<organism evidence="1">
    <name type="scientific">Thermomicrobium roseum</name>
    <dbReference type="NCBI Taxonomy" id="500"/>
    <lineage>
        <taxon>Bacteria</taxon>
        <taxon>Pseudomonadati</taxon>
        <taxon>Thermomicrobiota</taxon>
        <taxon>Thermomicrobia</taxon>
        <taxon>Thermomicrobiales</taxon>
        <taxon>Thermomicrobiaceae</taxon>
        <taxon>Thermomicrobium</taxon>
    </lineage>
</organism>
<gene>
    <name evidence="1" type="ORF">ENM21_04870</name>
</gene>
<proteinExistence type="predicted"/>
<comment type="caution">
    <text evidence="1">The sequence shown here is derived from an EMBL/GenBank/DDBJ whole genome shotgun (WGS) entry which is preliminary data.</text>
</comment>
<dbReference type="AlphaFoldDB" id="A0A7C5RT40"/>
<dbReference type="SUPFAM" id="SSF109998">
    <property type="entry name" value="Triger factor/SurA peptide-binding domain-like"/>
    <property type="match status" value="1"/>
</dbReference>
<sequence length="246" mass="27467">MRWQFALLLTLAGVLGFGLVSVVAALPGTVPGLDFVRRAADERRNENTEAVVLVNGRAITAAELAEMEQWVNANVSWMREAEKEVTDASQAALLRRTRELVQQHGARTVALATLIRDRALESAAIERGVWPDEATIAERVARDRALAEQMRDPRVETYVATFSPTVYWEQFYPSVAARELAEERLYELVTGDEQDLQARQTRWLSFERELVRAVQIDVVKPEALGATSVDAALAYLEAYWTLHGGA</sequence>
<name>A0A7C5RT40_THERO</name>
<reference evidence="1" key="1">
    <citation type="journal article" date="2020" name="mSystems">
        <title>Genome- and Community-Level Interaction Insights into Carbon Utilization and Element Cycling Functions of Hydrothermarchaeota in Hydrothermal Sediment.</title>
        <authorList>
            <person name="Zhou Z."/>
            <person name="Liu Y."/>
            <person name="Xu W."/>
            <person name="Pan J."/>
            <person name="Luo Z.H."/>
            <person name="Li M."/>
        </authorList>
    </citation>
    <scope>NUCLEOTIDE SEQUENCE [LARGE SCALE GENOMIC DNA]</scope>
    <source>
        <strain evidence="1">SpSt-1065</strain>
    </source>
</reference>
<dbReference type="EMBL" id="DRWX01000231">
    <property type="protein sequence ID" value="HHM96528.1"/>
    <property type="molecule type" value="Genomic_DNA"/>
</dbReference>
<dbReference type="InterPro" id="IPR027304">
    <property type="entry name" value="Trigger_fact/SurA_dom_sf"/>
</dbReference>
<protein>
    <submittedName>
        <fullName evidence="1">Uncharacterized protein</fullName>
    </submittedName>
</protein>
<evidence type="ECO:0000313" key="1">
    <source>
        <dbReference type="EMBL" id="HHM96528.1"/>
    </source>
</evidence>